<evidence type="ECO:0000313" key="1">
    <source>
        <dbReference type="EMBL" id="KAJ8018094.1"/>
    </source>
</evidence>
<evidence type="ECO:0008006" key="3">
    <source>
        <dbReference type="Google" id="ProtNLM"/>
    </source>
</evidence>
<comment type="caution">
    <text evidence="1">The sequence shown here is derived from an EMBL/GenBank/DDBJ whole genome shotgun (WGS) entry which is preliminary data.</text>
</comment>
<keyword evidence="2" id="KW-1185">Reference proteome</keyword>
<dbReference type="Proteomes" id="UP001152320">
    <property type="component" value="Unassembled WGS sequence"/>
</dbReference>
<dbReference type="EMBL" id="JAIZAY010000642">
    <property type="protein sequence ID" value="KAJ8018094.1"/>
    <property type="molecule type" value="Genomic_DNA"/>
</dbReference>
<organism evidence="1 2">
    <name type="scientific">Holothuria leucospilota</name>
    <name type="common">Black long sea cucumber</name>
    <name type="synonym">Mertensiothuria leucospilota</name>
    <dbReference type="NCBI Taxonomy" id="206669"/>
    <lineage>
        <taxon>Eukaryota</taxon>
        <taxon>Metazoa</taxon>
        <taxon>Echinodermata</taxon>
        <taxon>Eleutherozoa</taxon>
        <taxon>Echinozoa</taxon>
        <taxon>Holothuroidea</taxon>
        <taxon>Aspidochirotacea</taxon>
        <taxon>Aspidochirotida</taxon>
        <taxon>Holothuriidae</taxon>
        <taxon>Holothuria</taxon>
    </lineage>
</organism>
<dbReference type="OrthoDB" id="845805at2759"/>
<evidence type="ECO:0000313" key="2">
    <source>
        <dbReference type="Proteomes" id="UP001152320"/>
    </source>
</evidence>
<protein>
    <recommendedName>
        <fullName evidence="3">Reverse transcriptase zinc-binding domain-containing protein</fullName>
    </recommendedName>
</protein>
<sequence length="197" mass="22180">MSTVGDVLQSSAGDQYRAIFDDLVGQVQPNDYASGPEVWRVFHSRTLDRLRWRLGDGICPRTGCTGWESVPHVFWQCGFVALLWEWFQALADRLTFCNTWAVSQDYALYGLSPPPCNTSVRGILTFVSASIKLALWRDRCNIVFRGEGKPADVVLALVRTEIKLRVEADFVRLPRSTFGRCWGPLVSVRAGRVIVNL</sequence>
<accession>A0A9Q1BAN0</accession>
<gene>
    <name evidence="1" type="ORF">HOLleu_44107</name>
</gene>
<dbReference type="AlphaFoldDB" id="A0A9Q1BAN0"/>
<proteinExistence type="predicted"/>
<name>A0A9Q1BAN0_HOLLE</name>
<reference evidence="1" key="1">
    <citation type="submission" date="2021-10" db="EMBL/GenBank/DDBJ databases">
        <title>Tropical sea cucumber genome reveals ecological adaptation and Cuvierian tubules defense mechanism.</title>
        <authorList>
            <person name="Chen T."/>
        </authorList>
    </citation>
    <scope>NUCLEOTIDE SEQUENCE</scope>
    <source>
        <strain evidence="1">Nanhai2018</strain>
        <tissue evidence="1">Muscle</tissue>
    </source>
</reference>